<organism evidence="2 3">
    <name type="scientific">Methylomonas rivi</name>
    <dbReference type="NCBI Taxonomy" id="2952226"/>
    <lineage>
        <taxon>Bacteria</taxon>
        <taxon>Pseudomonadati</taxon>
        <taxon>Pseudomonadota</taxon>
        <taxon>Gammaproteobacteria</taxon>
        <taxon>Methylococcales</taxon>
        <taxon>Methylococcaceae</taxon>
        <taxon>Methylomonas</taxon>
    </lineage>
</organism>
<keyword evidence="3" id="KW-1185">Reference proteome</keyword>
<gene>
    <name evidence="2" type="ORF">NP596_19730</name>
</gene>
<feature type="region of interest" description="Disordered" evidence="1">
    <location>
        <begin position="62"/>
        <end position="84"/>
    </location>
</feature>
<reference evidence="2 3" key="1">
    <citation type="submission" date="2022-07" db="EMBL/GenBank/DDBJ databases">
        <title>Methylomonas rivi sp. nov., Methylomonas rosea sp. nov., Methylomonas aureus sp. nov. and Methylomonas subterranea sp. nov., four novel methanotrophs isolated from a freshwater creek and the deep terrestrial subsurface.</title>
        <authorList>
            <person name="Abin C."/>
            <person name="Sankaranarayanan K."/>
            <person name="Garner C."/>
            <person name="Sindelar R."/>
            <person name="Kotary K."/>
            <person name="Garner R."/>
            <person name="Barclay S."/>
            <person name="Lawson P."/>
            <person name="Krumholz L."/>
        </authorList>
    </citation>
    <scope>NUCLEOTIDE SEQUENCE [LARGE SCALE GENOMIC DNA]</scope>
    <source>
        <strain evidence="2 3">WSC-6</strain>
    </source>
</reference>
<accession>A0ABT1UA02</accession>
<feature type="compositionally biased region" description="Polar residues" evidence="1">
    <location>
        <begin position="69"/>
        <end position="82"/>
    </location>
</feature>
<evidence type="ECO:0000313" key="3">
    <source>
        <dbReference type="Proteomes" id="UP001524586"/>
    </source>
</evidence>
<dbReference type="EMBL" id="JANIBK010000207">
    <property type="protein sequence ID" value="MCQ8130695.1"/>
    <property type="molecule type" value="Genomic_DNA"/>
</dbReference>
<proteinExistence type="predicted"/>
<dbReference type="Proteomes" id="UP001524586">
    <property type="component" value="Unassembled WGS sequence"/>
</dbReference>
<evidence type="ECO:0000313" key="2">
    <source>
        <dbReference type="EMBL" id="MCQ8130695.1"/>
    </source>
</evidence>
<sequence>MQKKQKHFYARARAFGASNSVAGLVIQKLLDFLINSRDVGIPGFLEHTPLQQVQTFGLATKADSDANGHTKSQNSNTPQSRIDSGDLLNGDQSLICGMIELLQFGLRQFALFKKLVFTNNSYIIVF</sequence>
<protein>
    <submittedName>
        <fullName evidence="2">Uncharacterized protein</fullName>
    </submittedName>
</protein>
<comment type="caution">
    <text evidence="2">The sequence shown here is derived from an EMBL/GenBank/DDBJ whole genome shotgun (WGS) entry which is preliminary data.</text>
</comment>
<name>A0ABT1UA02_9GAMM</name>
<evidence type="ECO:0000256" key="1">
    <source>
        <dbReference type="SAM" id="MobiDB-lite"/>
    </source>
</evidence>
<dbReference type="RefSeq" id="WP_256617109.1">
    <property type="nucleotide sequence ID" value="NZ_JANIBK010000207.1"/>
</dbReference>